<proteinExistence type="inferred from homology"/>
<comment type="caution">
    <text evidence="2">The sequence shown here is derived from an EMBL/GenBank/DDBJ whole genome shotgun (WGS) entry which is preliminary data.</text>
</comment>
<accession>A0ABS6D5Q8</accession>
<name>A0ABS6D5Q8_9FIRM</name>
<protein>
    <submittedName>
        <fullName evidence="2">DUF134 domain-containing protein</fullName>
    </submittedName>
</protein>
<dbReference type="PANTHER" id="PTHR37478:SF2">
    <property type="entry name" value="UPF0251 PROTEIN TK0562"/>
    <property type="match status" value="1"/>
</dbReference>
<dbReference type="InterPro" id="IPR002852">
    <property type="entry name" value="UPF0251"/>
</dbReference>
<organism evidence="2 3">
    <name type="scientific">Faecalicatena faecalis</name>
    <dbReference type="NCBI Taxonomy" id="2726362"/>
    <lineage>
        <taxon>Bacteria</taxon>
        <taxon>Bacillati</taxon>
        <taxon>Bacillota</taxon>
        <taxon>Clostridia</taxon>
        <taxon>Lachnospirales</taxon>
        <taxon>Lachnospiraceae</taxon>
        <taxon>Faecalicatena</taxon>
    </lineage>
</organism>
<dbReference type="Pfam" id="PF02001">
    <property type="entry name" value="DUF134"/>
    <property type="match status" value="1"/>
</dbReference>
<gene>
    <name evidence="2" type="ORF">HGO97_013515</name>
</gene>
<sequence>MGRRVKCRRICEMPRIEEFAPANVNCQEIIEMTVDEFETIRLIDHQGYSQEECARQMNVARTTVQSIYDSARKKLAEALVEGKKLKIGGGAYEVCPDAKECCLRRCGHPDCEGDCGEDPKNCRRGCRE</sequence>
<evidence type="ECO:0000313" key="3">
    <source>
        <dbReference type="Proteomes" id="UP000723714"/>
    </source>
</evidence>
<comment type="similarity">
    <text evidence="1">Belongs to the UPF0251 family.</text>
</comment>
<dbReference type="PANTHER" id="PTHR37478">
    <property type="match status" value="1"/>
</dbReference>
<evidence type="ECO:0000313" key="2">
    <source>
        <dbReference type="EMBL" id="MBU3876826.1"/>
    </source>
</evidence>
<dbReference type="EMBL" id="JABACJ020000013">
    <property type="protein sequence ID" value="MBU3876826.1"/>
    <property type="molecule type" value="Genomic_DNA"/>
</dbReference>
<evidence type="ECO:0000256" key="1">
    <source>
        <dbReference type="ARBA" id="ARBA00009350"/>
    </source>
</evidence>
<keyword evidence="3" id="KW-1185">Reference proteome</keyword>
<dbReference type="Proteomes" id="UP000723714">
    <property type="component" value="Unassembled WGS sequence"/>
</dbReference>
<reference evidence="2 3" key="1">
    <citation type="submission" date="2021-06" db="EMBL/GenBank/DDBJ databases">
        <title>Faecalicatena sp. nov. isolated from porcine feces.</title>
        <authorList>
            <person name="Oh B.S."/>
            <person name="Lee J.H."/>
        </authorList>
    </citation>
    <scope>NUCLEOTIDE SEQUENCE [LARGE SCALE GENOMIC DNA]</scope>
    <source>
        <strain evidence="2 3">AGMB00832</strain>
    </source>
</reference>